<dbReference type="Proteomes" id="UP001596512">
    <property type="component" value="Unassembled WGS sequence"/>
</dbReference>
<evidence type="ECO:0000259" key="1">
    <source>
        <dbReference type="Pfam" id="PF13924"/>
    </source>
</evidence>
<dbReference type="EMBL" id="JBHTEY010000004">
    <property type="protein sequence ID" value="MFC7615626.1"/>
    <property type="molecule type" value="Genomic_DNA"/>
</dbReference>
<evidence type="ECO:0000313" key="3">
    <source>
        <dbReference type="Proteomes" id="UP001596512"/>
    </source>
</evidence>
<feature type="domain" description="Lipocalin-like" evidence="1">
    <location>
        <begin position="4"/>
        <end position="134"/>
    </location>
</feature>
<comment type="caution">
    <text evidence="2">The sequence shown here is derived from an EMBL/GenBank/DDBJ whole genome shotgun (WGS) entry which is preliminary data.</text>
</comment>
<keyword evidence="3" id="KW-1185">Reference proteome</keyword>
<gene>
    <name evidence="2" type="ORF">ACFQV2_21105</name>
</gene>
<dbReference type="InterPro" id="IPR024311">
    <property type="entry name" value="Lipocalin-like"/>
</dbReference>
<evidence type="ECO:0000313" key="2">
    <source>
        <dbReference type="EMBL" id="MFC7615626.1"/>
    </source>
</evidence>
<sequence length="138" mass="14916">MLTGTWSLGGFAVLDAAGAVVDRPWGEHPVGLLIYTGDGHMSAQFMLADRTPFRGGSQRGGSDAEKIAVAKEFFAYSGTYRVTGDVVEHRVLVTSYPNHLGRVLRRTVRLDGDTLVLTTEPNAAGTRSALTWHRTLAD</sequence>
<protein>
    <submittedName>
        <fullName evidence="2">Lipocalin-like domain-containing protein</fullName>
    </submittedName>
</protein>
<reference evidence="3" key="1">
    <citation type="journal article" date="2019" name="Int. J. Syst. Evol. Microbiol.">
        <title>The Global Catalogue of Microorganisms (GCM) 10K type strain sequencing project: providing services to taxonomists for standard genome sequencing and annotation.</title>
        <authorList>
            <consortium name="The Broad Institute Genomics Platform"/>
            <consortium name="The Broad Institute Genome Sequencing Center for Infectious Disease"/>
            <person name="Wu L."/>
            <person name="Ma J."/>
        </authorList>
    </citation>
    <scope>NUCLEOTIDE SEQUENCE [LARGE SCALE GENOMIC DNA]</scope>
    <source>
        <strain evidence="3">JCM 17695</strain>
    </source>
</reference>
<dbReference type="Pfam" id="PF13924">
    <property type="entry name" value="Lipocalin_5"/>
    <property type="match status" value="1"/>
</dbReference>
<organism evidence="2 3">
    <name type="scientific">Actinokineospora soli</name>
    <dbReference type="NCBI Taxonomy" id="1048753"/>
    <lineage>
        <taxon>Bacteria</taxon>
        <taxon>Bacillati</taxon>
        <taxon>Actinomycetota</taxon>
        <taxon>Actinomycetes</taxon>
        <taxon>Pseudonocardiales</taxon>
        <taxon>Pseudonocardiaceae</taxon>
        <taxon>Actinokineospora</taxon>
    </lineage>
</organism>
<name>A0ABW2TQG9_9PSEU</name>
<proteinExistence type="predicted"/>
<accession>A0ABW2TQG9</accession>